<sequence>MQIPRLKNLVSICNSISTARFHSTPISPAKWKYKWKNVEETGRQPTKNYIRYTTRIKRADAKRALKNLFFQGDSSRMSFQDNNISGHADLTDGENSMGEDDSYEKPRSKKSSGRHKGPHNRNKRKQFNNSFECDDDERVFEATFGNKTYTWSFGSSKRASSQNSTTGFEWRDTSSSKYSSAGFEWTDHSKWTNNRRKEWETSESEDDATSFIGSCSERALLGLPSTGPLKITDVKSAFRASALKWHPDKHQGPSQQAMAEEKFKQCADAYRSLCNALNSA</sequence>
<proteinExistence type="predicted"/>
<gene>
    <name evidence="3" type="ORF">QJS10_CPA08g01318</name>
</gene>
<name>A0AAV9EBS4_ACOCL</name>
<dbReference type="PANTHER" id="PTHR45376:SF5">
    <property type="entry name" value="CHAPERONE DNAJ-DOMAIN SUPERFAMILY PROTEIN"/>
    <property type="match status" value="1"/>
</dbReference>
<feature type="compositionally biased region" description="Basic residues" evidence="1">
    <location>
        <begin position="107"/>
        <end position="126"/>
    </location>
</feature>
<dbReference type="InterPro" id="IPR001623">
    <property type="entry name" value="DnaJ_domain"/>
</dbReference>
<organism evidence="3 4">
    <name type="scientific">Acorus calamus</name>
    <name type="common">Sweet flag</name>
    <dbReference type="NCBI Taxonomy" id="4465"/>
    <lineage>
        <taxon>Eukaryota</taxon>
        <taxon>Viridiplantae</taxon>
        <taxon>Streptophyta</taxon>
        <taxon>Embryophyta</taxon>
        <taxon>Tracheophyta</taxon>
        <taxon>Spermatophyta</taxon>
        <taxon>Magnoliopsida</taxon>
        <taxon>Liliopsida</taxon>
        <taxon>Acoraceae</taxon>
        <taxon>Acorus</taxon>
    </lineage>
</organism>
<keyword evidence="4" id="KW-1185">Reference proteome</keyword>
<dbReference type="PROSITE" id="PS50076">
    <property type="entry name" value="DNAJ_2"/>
    <property type="match status" value="1"/>
</dbReference>
<dbReference type="CDD" id="cd06257">
    <property type="entry name" value="DnaJ"/>
    <property type="match status" value="1"/>
</dbReference>
<evidence type="ECO:0000313" key="3">
    <source>
        <dbReference type="EMBL" id="KAK1310817.1"/>
    </source>
</evidence>
<feature type="region of interest" description="Disordered" evidence="1">
    <location>
        <begin position="80"/>
        <end position="128"/>
    </location>
</feature>
<dbReference type="SUPFAM" id="SSF46565">
    <property type="entry name" value="Chaperone J-domain"/>
    <property type="match status" value="1"/>
</dbReference>
<dbReference type="AlphaFoldDB" id="A0AAV9EBS4"/>
<reference evidence="3" key="1">
    <citation type="journal article" date="2023" name="Nat. Commun.">
        <title>Diploid and tetraploid genomes of Acorus and the evolution of monocots.</title>
        <authorList>
            <person name="Ma L."/>
            <person name="Liu K.W."/>
            <person name="Li Z."/>
            <person name="Hsiao Y.Y."/>
            <person name="Qi Y."/>
            <person name="Fu T."/>
            <person name="Tang G.D."/>
            <person name="Zhang D."/>
            <person name="Sun W.H."/>
            <person name="Liu D.K."/>
            <person name="Li Y."/>
            <person name="Chen G.Z."/>
            <person name="Liu X.D."/>
            <person name="Liao X.Y."/>
            <person name="Jiang Y.T."/>
            <person name="Yu X."/>
            <person name="Hao Y."/>
            <person name="Huang J."/>
            <person name="Zhao X.W."/>
            <person name="Ke S."/>
            <person name="Chen Y.Y."/>
            <person name="Wu W.L."/>
            <person name="Hsu J.L."/>
            <person name="Lin Y.F."/>
            <person name="Huang M.D."/>
            <person name="Li C.Y."/>
            <person name="Huang L."/>
            <person name="Wang Z.W."/>
            <person name="Zhao X."/>
            <person name="Zhong W.Y."/>
            <person name="Peng D.H."/>
            <person name="Ahmad S."/>
            <person name="Lan S."/>
            <person name="Zhang J.S."/>
            <person name="Tsai W.C."/>
            <person name="Van de Peer Y."/>
            <person name="Liu Z.J."/>
        </authorList>
    </citation>
    <scope>NUCLEOTIDE SEQUENCE</scope>
    <source>
        <strain evidence="3">CP</strain>
    </source>
</reference>
<dbReference type="SMART" id="SM00271">
    <property type="entry name" value="DnaJ"/>
    <property type="match status" value="1"/>
</dbReference>
<protein>
    <recommendedName>
        <fullName evidence="2">J domain-containing protein</fullName>
    </recommendedName>
</protein>
<evidence type="ECO:0000313" key="4">
    <source>
        <dbReference type="Proteomes" id="UP001180020"/>
    </source>
</evidence>
<dbReference type="InterPro" id="IPR036869">
    <property type="entry name" value="J_dom_sf"/>
</dbReference>
<dbReference type="PANTHER" id="PTHR45376">
    <property type="entry name" value="CHAPERONE DNAJ-DOMAIN SUPERFAMILY PROTEIN-RELATED"/>
    <property type="match status" value="1"/>
</dbReference>
<dbReference type="GO" id="GO:0005783">
    <property type="term" value="C:endoplasmic reticulum"/>
    <property type="evidence" value="ECO:0007669"/>
    <property type="project" value="UniProtKB-ARBA"/>
</dbReference>
<evidence type="ECO:0000259" key="2">
    <source>
        <dbReference type="PROSITE" id="PS50076"/>
    </source>
</evidence>
<comment type="caution">
    <text evidence="3">The sequence shown here is derived from an EMBL/GenBank/DDBJ whole genome shotgun (WGS) entry which is preliminary data.</text>
</comment>
<evidence type="ECO:0000256" key="1">
    <source>
        <dbReference type="SAM" id="MobiDB-lite"/>
    </source>
</evidence>
<accession>A0AAV9EBS4</accession>
<dbReference type="Proteomes" id="UP001180020">
    <property type="component" value="Unassembled WGS sequence"/>
</dbReference>
<dbReference type="Gene3D" id="1.10.287.110">
    <property type="entry name" value="DnaJ domain"/>
    <property type="match status" value="1"/>
</dbReference>
<dbReference type="EMBL" id="JAUJYO010000008">
    <property type="protein sequence ID" value="KAK1310817.1"/>
    <property type="molecule type" value="Genomic_DNA"/>
</dbReference>
<feature type="domain" description="J" evidence="2">
    <location>
        <begin position="216"/>
        <end position="278"/>
    </location>
</feature>
<dbReference type="Pfam" id="PF00226">
    <property type="entry name" value="DnaJ"/>
    <property type="match status" value="1"/>
</dbReference>
<reference evidence="3" key="2">
    <citation type="submission" date="2023-06" db="EMBL/GenBank/DDBJ databases">
        <authorList>
            <person name="Ma L."/>
            <person name="Liu K.-W."/>
            <person name="Li Z."/>
            <person name="Hsiao Y.-Y."/>
            <person name="Qi Y."/>
            <person name="Fu T."/>
            <person name="Tang G."/>
            <person name="Zhang D."/>
            <person name="Sun W.-H."/>
            <person name="Liu D.-K."/>
            <person name="Li Y."/>
            <person name="Chen G.-Z."/>
            <person name="Liu X.-D."/>
            <person name="Liao X.-Y."/>
            <person name="Jiang Y.-T."/>
            <person name="Yu X."/>
            <person name="Hao Y."/>
            <person name="Huang J."/>
            <person name="Zhao X.-W."/>
            <person name="Ke S."/>
            <person name="Chen Y.-Y."/>
            <person name="Wu W.-L."/>
            <person name="Hsu J.-L."/>
            <person name="Lin Y.-F."/>
            <person name="Huang M.-D."/>
            <person name="Li C.-Y."/>
            <person name="Huang L."/>
            <person name="Wang Z.-W."/>
            <person name="Zhao X."/>
            <person name="Zhong W.-Y."/>
            <person name="Peng D.-H."/>
            <person name="Ahmad S."/>
            <person name="Lan S."/>
            <person name="Zhang J.-S."/>
            <person name="Tsai W.-C."/>
            <person name="Van De Peer Y."/>
            <person name="Liu Z.-J."/>
        </authorList>
    </citation>
    <scope>NUCLEOTIDE SEQUENCE</scope>
    <source>
        <strain evidence="3">CP</strain>
        <tissue evidence="3">Leaves</tissue>
    </source>
</reference>